<dbReference type="GO" id="GO:0016757">
    <property type="term" value="F:glycosyltransferase activity"/>
    <property type="evidence" value="ECO:0007669"/>
    <property type="project" value="UniProtKB-KW"/>
</dbReference>
<dbReference type="eggNOG" id="COG1215">
    <property type="taxonomic scope" value="Bacteria"/>
</dbReference>
<evidence type="ECO:0000256" key="6">
    <source>
        <dbReference type="ARBA" id="ARBA00023034"/>
    </source>
</evidence>
<dbReference type="EMBL" id="CP022515">
    <property type="protein sequence ID" value="ASO04291.1"/>
    <property type="molecule type" value="Genomic_DNA"/>
</dbReference>
<evidence type="ECO:0000313" key="10">
    <source>
        <dbReference type="EMBL" id="ASO04291.1"/>
    </source>
</evidence>
<keyword evidence="6" id="KW-0333">Golgi apparatus</keyword>
<keyword evidence="2 10" id="KW-0328">Glycosyltransferase</keyword>
<dbReference type="PANTHER" id="PTHR32044:SF80">
    <property type="entry name" value="XYLOGLUCAN GLYCOSYLTRANSFERASE 2-RELATED"/>
    <property type="match status" value="1"/>
</dbReference>
<evidence type="ECO:0000256" key="2">
    <source>
        <dbReference type="ARBA" id="ARBA00022676"/>
    </source>
</evidence>
<evidence type="ECO:0000256" key="9">
    <source>
        <dbReference type="SAM" id="Phobius"/>
    </source>
</evidence>
<dbReference type="RefSeq" id="WP_093977351.1">
    <property type="nucleotide sequence ID" value="NZ_CP022515.1"/>
</dbReference>
<evidence type="ECO:0000256" key="5">
    <source>
        <dbReference type="ARBA" id="ARBA00022989"/>
    </source>
</evidence>
<evidence type="ECO:0000256" key="1">
    <source>
        <dbReference type="ARBA" id="ARBA00004653"/>
    </source>
</evidence>
<dbReference type="EC" id="2.4.1.-" evidence="10"/>
<sequence>MGLTITYFIIAIYSISLLLIFFYSLAQLNLLVNYLGYKRRNKEAPKYNLLDPKEIPFVTIQLPIYNEEYVVERLLDNISKIEYPMSKLEIQVLDDSTDDSVHDTAKRIKALQETGLDIQHIRRTNRQGYKAGALKEGLDMAKGEFIAIFDADFLPSSDWLKKTVIYFKDQEIGVVQTRWGHINREYSTLTRIQAFALDAHFTLEQVGRNAKGHFINFNGTAGIWRKECILDAGNWEGDTLTEDLDLSYRAQLKNWKFKYLEDVETPAELPVVISAARSQQFRWNKGGAENFRKTVWSVISAKNISFKTKFHGVMHLLNSSMFLCVFLVALLSIPMMYIKNTYGHLGWVFEATSFFILSTVILFVCYWFTYKSIQGSSFDNFVDYIRIFFTFFSVALGFSLHNSIAVLEGHMGKRSEFVRTPKFNLNSITDSWKGNKYLATKLSPNMILEAALMLYFLFGMYSAIPLNDFGLFPFHFMLFFGFGYVFFKSLMARA</sequence>
<evidence type="ECO:0000256" key="7">
    <source>
        <dbReference type="ARBA" id="ARBA00023136"/>
    </source>
</evidence>
<evidence type="ECO:0000256" key="4">
    <source>
        <dbReference type="ARBA" id="ARBA00022692"/>
    </source>
</evidence>
<keyword evidence="5 9" id="KW-1133">Transmembrane helix</keyword>
<protein>
    <submittedName>
        <fullName evidence="10">Beta-monoglucosyldiacylglycerol synthase</fullName>
        <ecNumber evidence="10">2.4.1.-</ecNumber>
    </submittedName>
</protein>
<dbReference type="GO" id="GO:0071555">
    <property type="term" value="P:cell wall organization"/>
    <property type="evidence" value="ECO:0007669"/>
    <property type="project" value="UniProtKB-KW"/>
</dbReference>
<proteinExistence type="predicted"/>
<feature type="transmembrane region" description="Helical" evidence="9">
    <location>
        <begin position="344"/>
        <end position="368"/>
    </location>
</feature>
<reference evidence="10 11" key="1">
    <citation type="submission" date="2017-07" db="EMBL/GenBank/DDBJ databases">
        <title>Genome Sequence of Arenibacter algicola Strain SMS7 Isolated from a culture of the Diatom Skeletonema marinoi.</title>
        <authorList>
            <person name="Topel M."/>
            <person name="Pinder M.I.M."/>
            <person name="Johansson O.N."/>
            <person name="Kourtchenko O."/>
            <person name="Godhe A."/>
            <person name="Clarke A.K."/>
        </authorList>
    </citation>
    <scope>NUCLEOTIDE SEQUENCE [LARGE SCALE GENOMIC DNA]</scope>
    <source>
        <strain evidence="10 11">SMS7</strain>
    </source>
</reference>
<dbReference type="KEGG" id="aalg:AREALGSMS7_00812"/>
<keyword evidence="7 9" id="KW-0472">Membrane</keyword>
<evidence type="ECO:0000313" key="11">
    <source>
        <dbReference type="Proteomes" id="UP000204551"/>
    </source>
</evidence>
<dbReference type="Pfam" id="PF13641">
    <property type="entry name" value="Glyco_tranf_2_3"/>
    <property type="match status" value="1"/>
</dbReference>
<dbReference type="FunFam" id="3.90.550.10:FF:000057">
    <property type="entry name" value="Glycosyltransferase-like protein, family 2"/>
    <property type="match status" value="1"/>
</dbReference>
<keyword evidence="4 9" id="KW-0812">Transmembrane</keyword>
<evidence type="ECO:0000256" key="8">
    <source>
        <dbReference type="ARBA" id="ARBA00023316"/>
    </source>
</evidence>
<name>A0A221UTS4_9FLAO</name>
<feature type="transmembrane region" description="Helical" evidence="9">
    <location>
        <begin position="6"/>
        <end position="32"/>
    </location>
</feature>
<dbReference type="PANTHER" id="PTHR32044">
    <property type="entry name" value="GLUCOMANNAN 4-BETA-MANNOSYLTRANSFERASE 9"/>
    <property type="match status" value="1"/>
</dbReference>
<keyword evidence="8" id="KW-0961">Cell wall biogenesis/degradation</keyword>
<dbReference type="SUPFAM" id="SSF53448">
    <property type="entry name" value="Nucleotide-diphospho-sugar transferases"/>
    <property type="match status" value="1"/>
</dbReference>
<feature type="transmembrane region" description="Helical" evidence="9">
    <location>
        <begin position="316"/>
        <end position="338"/>
    </location>
</feature>
<organism evidence="10 11">
    <name type="scientific">Arenibacter algicola</name>
    <dbReference type="NCBI Taxonomy" id="616991"/>
    <lineage>
        <taxon>Bacteria</taxon>
        <taxon>Pseudomonadati</taxon>
        <taxon>Bacteroidota</taxon>
        <taxon>Flavobacteriia</taxon>
        <taxon>Flavobacteriales</taxon>
        <taxon>Flavobacteriaceae</taxon>
        <taxon>Arenibacter</taxon>
    </lineage>
</organism>
<feature type="transmembrane region" description="Helical" evidence="9">
    <location>
        <begin position="446"/>
        <end position="464"/>
    </location>
</feature>
<accession>A0A221UTS4</accession>
<comment type="subcellular location">
    <subcellularLocation>
        <location evidence="1">Golgi apparatus membrane</location>
        <topology evidence="1">Multi-pass membrane protein</topology>
    </subcellularLocation>
</comment>
<evidence type="ECO:0000256" key="3">
    <source>
        <dbReference type="ARBA" id="ARBA00022679"/>
    </source>
</evidence>
<dbReference type="STRING" id="616991.GCA_000733925_03918"/>
<dbReference type="InterPro" id="IPR029044">
    <property type="entry name" value="Nucleotide-diphossugar_trans"/>
</dbReference>
<keyword evidence="3 10" id="KW-0808">Transferase</keyword>
<dbReference type="Proteomes" id="UP000204551">
    <property type="component" value="Chromosome"/>
</dbReference>
<dbReference type="Gene3D" id="3.90.550.10">
    <property type="entry name" value="Spore Coat Polysaccharide Biosynthesis Protein SpsA, Chain A"/>
    <property type="match status" value="1"/>
</dbReference>
<dbReference type="AlphaFoldDB" id="A0A221UTS4"/>
<feature type="transmembrane region" description="Helical" evidence="9">
    <location>
        <begin position="470"/>
        <end position="487"/>
    </location>
</feature>
<gene>
    <name evidence="10" type="ORF">AREALGSMS7_00812</name>
</gene>
<dbReference type="CDD" id="cd06437">
    <property type="entry name" value="CESA_CaSu_A2"/>
    <property type="match status" value="1"/>
</dbReference>